<dbReference type="Pfam" id="PF00271">
    <property type="entry name" value="Helicase_C"/>
    <property type="match status" value="1"/>
</dbReference>
<evidence type="ECO:0000256" key="6">
    <source>
        <dbReference type="ARBA" id="ARBA00047984"/>
    </source>
</evidence>
<dbReference type="Proteomes" id="UP001465668">
    <property type="component" value="Unassembled WGS sequence"/>
</dbReference>
<gene>
    <name evidence="8" type="ORF">SCAR479_01589</name>
</gene>
<keyword evidence="4 8" id="KW-0067">ATP-binding</keyword>
<dbReference type="InterPro" id="IPR014001">
    <property type="entry name" value="Helicase_ATP-bd"/>
</dbReference>
<comment type="caution">
    <text evidence="8">The sequence shown here is derived from an EMBL/GenBank/DDBJ whole genome shotgun (WGS) entry which is preliminary data.</text>
</comment>
<keyword evidence="4 8" id="KW-0347">Helicase</keyword>
<evidence type="ECO:0000256" key="4">
    <source>
        <dbReference type="ARBA" id="ARBA00022806"/>
    </source>
</evidence>
<evidence type="ECO:0000256" key="2">
    <source>
        <dbReference type="ARBA" id="ARBA00022664"/>
    </source>
</evidence>
<accession>A0ABR2Y603</accession>
<dbReference type="EMBL" id="JARVKM010000003">
    <property type="protein sequence ID" value="KAK9781718.1"/>
    <property type="molecule type" value="Genomic_DNA"/>
</dbReference>
<dbReference type="CDD" id="cd18791">
    <property type="entry name" value="SF2_C_RHA"/>
    <property type="match status" value="1"/>
</dbReference>
<proteinExistence type="predicted"/>
<keyword evidence="5" id="KW-0508">mRNA splicing</keyword>
<dbReference type="Gene3D" id="3.40.50.300">
    <property type="entry name" value="P-loop containing nucleotide triphosphate hydrolases"/>
    <property type="match status" value="2"/>
</dbReference>
<evidence type="ECO:0000256" key="3">
    <source>
        <dbReference type="ARBA" id="ARBA00022801"/>
    </source>
</evidence>
<dbReference type="SUPFAM" id="SSF52540">
    <property type="entry name" value="P-loop containing nucleoside triphosphate hydrolases"/>
    <property type="match status" value="1"/>
</dbReference>
<dbReference type="Gene3D" id="1.20.120.1080">
    <property type="match status" value="1"/>
</dbReference>
<evidence type="ECO:0000256" key="5">
    <source>
        <dbReference type="ARBA" id="ARBA00023187"/>
    </source>
</evidence>
<dbReference type="InterPro" id="IPR049945">
    <property type="entry name" value="AAA_22"/>
</dbReference>
<evidence type="ECO:0000256" key="1">
    <source>
        <dbReference type="ARBA" id="ARBA00012552"/>
    </source>
</evidence>
<keyword evidence="3" id="KW-0378">Hydrolase</keyword>
<dbReference type="PANTHER" id="PTHR18934">
    <property type="entry name" value="ATP-DEPENDENT RNA HELICASE"/>
    <property type="match status" value="1"/>
</dbReference>
<reference evidence="8 9" key="1">
    <citation type="submission" date="2024-02" db="EMBL/GenBank/DDBJ databases">
        <title>First draft genome assembly of two strains of Seiridium cardinale.</title>
        <authorList>
            <person name="Emiliani G."/>
            <person name="Scali E."/>
        </authorList>
    </citation>
    <scope>NUCLEOTIDE SEQUENCE [LARGE SCALE GENOMIC DNA]</scope>
    <source>
        <strain evidence="8 9">BM-138-000479</strain>
    </source>
</reference>
<keyword evidence="2" id="KW-0507">mRNA processing</keyword>
<evidence type="ECO:0000313" key="8">
    <source>
        <dbReference type="EMBL" id="KAK9781718.1"/>
    </source>
</evidence>
<dbReference type="PANTHER" id="PTHR18934:SF109">
    <property type="entry name" value="ATP-DEPENDENT RNA HELICASE DHX15 HOMOLOG"/>
    <property type="match status" value="1"/>
</dbReference>
<keyword evidence="4 8" id="KW-0547">Nucleotide-binding</keyword>
<keyword evidence="9" id="KW-1185">Reference proteome</keyword>
<evidence type="ECO:0000259" key="7">
    <source>
        <dbReference type="PROSITE" id="PS51192"/>
    </source>
</evidence>
<feature type="domain" description="Helicase ATP-binding" evidence="7">
    <location>
        <begin position="52"/>
        <end position="199"/>
    </location>
</feature>
<dbReference type="PROSITE" id="PS51192">
    <property type="entry name" value="HELICASE_ATP_BIND_1"/>
    <property type="match status" value="1"/>
</dbReference>
<organism evidence="8 9">
    <name type="scientific">Seiridium cardinale</name>
    <dbReference type="NCBI Taxonomy" id="138064"/>
    <lineage>
        <taxon>Eukaryota</taxon>
        <taxon>Fungi</taxon>
        <taxon>Dikarya</taxon>
        <taxon>Ascomycota</taxon>
        <taxon>Pezizomycotina</taxon>
        <taxon>Sordariomycetes</taxon>
        <taxon>Xylariomycetidae</taxon>
        <taxon>Amphisphaeriales</taxon>
        <taxon>Sporocadaceae</taxon>
        <taxon>Seiridium</taxon>
    </lineage>
</organism>
<dbReference type="InterPro" id="IPR001650">
    <property type="entry name" value="Helicase_C-like"/>
</dbReference>
<dbReference type="EC" id="3.6.4.13" evidence="1"/>
<dbReference type="Pfam" id="PF13401">
    <property type="entry name" value="AAA_22"/>
    <property type="match status" value="1"/>
</dbReference>
<protein>
    <recommendedName>
        <fullName evidence="1">RNA helicase</fullName>
        <ecNumber evidence="1">3.6.4.13</ecNumber>
    </recommendedName>
</protein>
<evidence type="ECO:0000313" key="9">
    <source>
        <dbReference type="Proteomes" id="UP001465668"/>
    </source>
</evidence>
<name>A0ABR2Y603_9PEZI</name>
<sequence length="526" mass="58805">MITFRKTAEEWAKNLEDGEINPVSGQPFSSRYYGLLEGCRKLPVAQHRGEPLDMYHANQVMVVVSEAGSGKTTQLAQYVLYDEIEGEKQIAVTQPRRSAARSSAEPVALEADVELDEEVGSTTDGLILHGNSNDVRFSRYDCIIIDEAHERSLATDTLLVFLKRALQLRSDLTIIIMSAILDAEKFQAYSTNASGKPAPLLKISGRQHQIKELFLGLDNDTSQQEWGSQTISPPDRFAARIDYFDMALNLALSIHTTMPEGTIVVFLGGEEEVERCRDALSSETSSMNILPIYGSLPKAQQDLMFQPSNLRKCILTTNIAETSLTIPDAVYVIDTRFAKQMPGILGHDPLALDFIDAPALESMLEAFFELKDMKLVERVVETAAPATTKSIVRITSEGKRAAVLPVEPHWYRGLAAAKSLGCLEDICPSSSTYQMLAEQEARIPSKRKASNSKSAWVRNRFIWGPTECVEDEITRINNTWMVPRNDPHVKNFVTMFGEMIKRLVALAKDITDEELREWTVLNPKYR</sequence>
<dbReference type="SMART" id="SM00487">
    <property type="entry name" value="DEXDc"/>
    <property type="match status" value="1"/>
</dbReference>
<dbReference type="InterPro" id="IPR027417">
    <property type="entry name" value="P-loop_NTPase"/>
</dbReference>
<comment type="catalytic activity">
    <reaction evidence="6">
        <text>ATP + H2O = ADP + phosphate + H(+)</text>
        <dbReference type="Rhea" id="RHEA:13065"/>
        <dbReference type="ChEBI" id="CHEBI:15377"/>
        <dbReference type="ChEBI" id="CHEBI:15378"/>
        <dbReference type="ChEBI" id="CHEBI:30616"/>
        <dbReference type="ChEBI" id="CHEBI:43474"/>
        <dbReference type="ChEBI" id="CHEBI:456216"/>
        <dbReference type="EC" id="3.6.4.13"/>
    </reaction>
</comment>
<dbReference type="GO" id="GO:0004386">
    <property type="term" value="F:helicase activity"/>
    <property type="evidence" value="ECO:0007669"/>
    <property type="project" value="UniProtKB-KW"/>
</dbReference>